<name>A0A0F8XB75_9ZZZZ</name>
<proteinExistence type="predicted"/>
<reference evidence="1" key="1">
    <citation type="journal article" date="2015" name="Nature">
        <title>Complex archaea that bridge the gap between prokaryotes and eukaryotes.</title>
        <authorList>
            <person name="Spang A."/>
            <person name="Saw J.H."/>
            <person name="Jorgensen S.L."/>
            <person name="Zaremba-Niedzwiedzka K."/>
            <person name="Martijn J."/>
            <person name="Lind A.E."/>
            <person name="van Eijk R."/>
            <person name="Schleper C."/>
            <person name="Guy L."/>
            <person name="Ettema T.J."/>
        </authorList>
    </citation>
    <scope>NUCLEOTIDE SEQUENCE</scope>
</reference>
<gene>
    <name evidence="1" type="ORF">LCGC14_3046510</name>
</gene>
<organism evidence="1">
    <name type="scientific">marine sediment metagenome</name>
    <dbReference type="NCBI Taxonomy" id="412755"/>
    <lineage>
        <taxon>unclassified sequences</taxon>
        <taxon>metagenomes</taxon>
        <taxon>ecological metagenomes</taxon>
    </lineage>
</organism>
<protein>
    <submittedName>
        <fullName evidence="1">Uncharacterized protein</fullName>
    </submittedName>
</protein>
<sequence length="34" mass="3675">MFLTAFSQVNDVNDVVKISASFRITAAIIHGLVP</sequence>
<comment type="caution">
    <text evidence="1">The sequence shown here is derived from an EMBL/GenBank/DDBJ whole genome shotgun (WGS) entry which is preliminary data.</text>
</comment>
<accession>A0A0F8XB75</accession>
<evidence type="ECO:0000313" key="1">
    <source>
        <dbReference type="EMBL" id="KKK58230.1"/>
    </source>
</evidence>
<dbReference type="AlphaFoldDB" id="A0A0F8XB75"/>
<dbReference type="EMBL" id="LAZR01064086">
    <property type="protein sequence ID" value="KKK58230.1"/>
    <property type="molecule type" value="Genomic_DNA"/>
</dbReference>
<feature type="non-terminal residue" evidence="1">
    <location>
        <position position="1"/>
    </location>
</feature>